<name>A0A645FEN6_9ZZZZ</name>
<dbReference type="PANTHER" id="PTHR40076">
    <property type="entry name" value="MEMBRANE PROTEIN-RELATED"/>
    <property type="match status" value="1"/>
</dbReference>
<keyword evidence="1" id="KW-0472">Membrane</keyword>
<keyword evidence="1" id="KW-0812">Transmembrane</keyword>
<evidence type="ECO:0008006" key="3">
    <source>
        <dbReference type="Google" id="ProtNLM"/>
    </source>
</evidence>
<protein>
    <recommendedName>
        <fullName evidence="3">DUF975 family protein</fullName>
    </recommendedName>
</protein>
<evidence type="ECO:0000313" key="2">
    <source>
        <dbReference type="EMBL" id="MPN10843.1"/>
    </source>
</evidence>
<dbReference type="InterPro" id="IPR010380">
    <property type="entry name" value="DUF975"/>
</dbReference>
<dbReference type="Pfam" id="PF06161">
    <property type="entry name" value="DUF975"/>
    <property type="match status" value="1"/>
</dbReference>
<feature type="transmembrane region" description="Helical" evidence="1">
    <location>
        <begin position="60"/>
        <end position="83"/>
    </location>
</feature>
<dbReference type="PANTHER" id="PTHR40076:SF1">
    <property type="entry name" value="MEMBRANE PROTEIN"/>
    <property type="match status" value="1"/>
</dbReference>
<accession>A0A645FEN6</accession>
<reference evidence="2" key="1">
    <citation type="submission" date="2019-08" db="EMBL/GenBank/DDBJ databases">
        <authorList>
            <person name="Kucharzyk K."/>
            <person name="Murdoch R.W."/>
            <person name="Higgins S."/>
            <person name="Loffler F."/>
        </authorList>
    </citation>
    <scope>NUCLEOTIDE SEQUENCE</scope>
</reference>
<dbReference type="EMBL" id="VSSQ01057026">
    <property type="protein sequence ID" value="MPN10843.1"/>
    <property type="molecule type" value="Genomic_DNA"/>
</dbReference>
<evidence type="ECO:0000256" key="1">
    <source>
        <dbReference type="SAM" id="Phobius"/>
    </source>
</evidence>
<feature type="transmembrane region" description="Helical" evidence="1">
    <location>
        <begin position="6"/>
        <end position="28"/>
    </location>
</feature>
<proteinExistence type="predicted"/>
<comment type="caution">
    <text evidence="2">The sequence shown here is derived from an EMBL/GenBank/DDBJ whole genome shotgun (WGS) entry which is preliminary data.</text>
</comment>
<keyword evidence="1" id="KW-1133">Transmembrane helix</keyword>
<feature type="transmembrane region" description="Helical" evidence="1">
    <location>
        <begin position="128"/>
        <end position="148"/>
    </location>
</feature>
<sequence length="184" mass="21208">MAIIVVISICIALIGVVLKVLIFNPIIIGKNNFFMGIRENERKVGDILFLFKDSKFIKPAITIFCVDLFTLLWTLLFIIPGIIKHYQYFMIEYILSENPDIDRKRAFELSKYMMDGLILETFVLDLSFIGWDILSSITFGLVGIFYVYPYREATYAELYATLREEAIQNGFTDVNELPGFKTAL</sequence>
<gene>
    <name evidence="2" type="ORF">SDC9_158140</name>
</gene>
<dbReference type="AlphaFoldDB" id="A0A645FEN6"/>
<organism evidence="2">
    <name type="scientific">bioreactor metagenome</name>
    <dbReference type="NCBI Taxonomy" id="1076179"/>
    <lineage>
        <taxon>unclassified sequences</taxon>
        <taxon>metagenomes</taxon>
        <taxon>ecological metagenomes</taxon>
    </lineage>
</organism>